<reference evidence="3" key="1">
    <citation type="submission" date="2017-02" db="UniProtKB">
        <authorList>
            <consortium name="WormBaseParasite"/>
        </authorList>
    </citation>
    <scope>IDENTIFICATION</scope>
</reference>
<dbReference type="Gene3D" id="1.10.510.10">
    <property type="entry name" value="Transferase(Phosphotransferase) domain 1"/>
    <property type="match status" value="1"/>
</dbReference>
<dbReference type="WBParaSite" id="NBR_0001671801-mRNA-1">
    <property type="protein sequence ID" value="NBR_0001671801-mRNA-1"/>
    <property type="gene ID" value="NBR_0001671801"/>
</dbReference>
<name>A0A0N4YIH9_NIPBR</name>
<dbReference type="EMBL" id="UYSL01022359">
    <property type="protein sequence ID" value="VDL80314.1"/>
    <property type="molecule type" value="Genomic_DNA"/>
</dbReference>
<organism evidence="3">
    <name type="scientific">Nippostrongylus brasiliensis</name>
    <name type="common">Rat hookworm</name>
    <dbReference type="NCBI Taxonomy" id="27835"/>
    <lineage>
        <taxon>Eukaryota</taxon>
        <taxon>Metazoa</taxon>
        <taxon>Ecdysozoa</taxon>
        <taxon>Nematoda</taxon>
        <taxon>Chromadorea</taxon>
        <taxon>Rhabditida</taxon>
        <taxon>Rhabditina</taxon>
        <taxon>Rhabditomorpha</taxon>
        <taxon>Strongyloidea</taxon>
        <taxon>Heligmosomidae</taxon>
        <taxon>Nippostrongylus</taxon>
    </lineage>
</organism>
<sequence length="101" mass="11188">MIRKCNMPAMPDGTPEEVKRVVSSIWVLDPAARPTMAQLCTQLFAIMRTYRPPSADKFSLNSIPGVSRAAVDAPITVRLKILRPANQAQSQRCSRLYCGKV</sequence>
<evidence type="ECO:0000313" key="2">
    <source>
        <dbReference type="Proteomes" id="UP000271162"/>
    </source>
</evidence>
<evidence type="ECO:0000313" key="3">
    <source>
        <dbReference type="WBParaSite" id="NBR_0001671801-mRNA-1"/>
    </source>
</evidence>
<accession>A0A0N4YIH9</accession>
<dbReference type="AlphaFoldDB" id="A0A0N4YIH9"/>
<dbReference type="SUPFAM" id="SSF56112">
    <property type="entry name" value="Protein kinase-like (PK-like)"/>
    <property type="match status" value="1"/>
</dbReference>
<dbReference type="STRING" id="27835.A0A0N4YIH9"/>
<reference evidence="1 2" key="2">
    <citation type="submission" date="2018-11" db="EMBL/GenBank/DDBJ databases">
        <authorList>
            <consortium name="Pathogen Informatics"/>
        </authorList>
    </citation>
    <scope>NUCLEOTIDE SEQUENCE [LARGE SCALE GENOMIC DNA]</scope>
</reference>
<proteinExistence type="predicted"/>
<protein>
    <submittedName>
        <fullName evidence="3">PK_Tyr_Ser-Thr domain-containing protein</fullName>
    </submittedName>
</protein>
<dbReference type="InterPro" id="IPR011009">
    <property type="entry name" value="Kinase-like_dom_sf"/>
</dbReference>
<keyword evidence="2" id="KW-1185">Reference proteome</keyword>
<gene>
    <name evidence="1" type="ORF">NBR_LOCUS16719</name>
</gene>
<evidence type="ECO:0000313" key="1">
    <source>
        <dbReference type="EMBL" id="VDL80314.1"/>
    </source>
</evidence>
<dbReference type="Proteomes" id="UP000271162">
    <property type="component" value="Unassembled WGS sequence"/>
</dbReference>